<dbReference type="Pfam" id="PF01025">
    <property type="entry name" value="GrpE"/>
    <property type="match status" value="1"/>
</dbReference>
<sequence length="204" mass="23761">MPENKNPKKDETPKLKVLDRRHWVDDDKNPTDKSTPSKPIEERLPNFVEQLKNDAEDKDKRLREYISAYKDKNAENDEFRVRLQKENETRLDQFKAILFARLLPILDNLKRAAQSASQTQDLDSLQQGIDLVVNQFSNELKENGVETVTSVGKKFDPKSHEVFLTVETEDESQDEMIIEELETGYRFKDKLIKASKVKIAKLKK</sequence>
<dbReference type="InterPro" id="IPR000740">
    <property type="entry name" value="GrpE"/>
</dbReference>
<dbReference type="PROSITE" id="PS01071">
    <property type="entry name" value="GRPE"/>
    <property type="match status" value="1"/>
</dbReference>
<dbReference type="AlphaFoldDB" id="A0A382FIS3"/>
<dbReference type="SUPFAM" id="SSF58014">
    <property type="entry name" value="Coiled-coil domain of nucleotide exchange factor GrpE"/>
    <property type="match status" value="1"/>
</dbReference>
<dbReference type="GO" id="GO:0000774">
    <property type="term" value="F:adenyl-nucleotide exchange factor activity"/>
    <property type="evidence" value="ECO:0007669"/>
    <property type="project" value="InterPro"/>
</dbReference>
<keyword evidence="2" id="KW-0143">Chaperone</keyword>
<feature type="region of interest" description="Disordered" evidence="4">
    <location>
        <begin position="1"/>
        <end position="44"/>
    </location>
</feature>
<evidence type="ECO:0000256" key="4">
    <source>
        <dbReference type="SAM" id="MobiDB-lite"/>
    </source>
</evidence>
<dbReference type="InterPro" id="IPR009012">
    <property type="entry name" value="GrpE_head"/>
</dbReference>
<gene>
    <name evidence="5" type="ORF">METZ01_LOCUS215366</name>
</gene>
<evidence type="ECO:0000256" key="1">
    <source>
        <dbReference type="ARBA" id="ARBA00009054"/>
    </source>
</evidence>
<dbReference type="HAMAP" id="MF_01151">
    <property type="entry name" value="GrpE"/>
    <property type="match status" value="1"/>
</dbReference>
<dbReference type="PANTHER" id="PTHR21237">
    <property type="entry name" value="GRPE PROTEIN"/>
    <property type="match status" value="1"/>
</dbReference>
<evidence type="ECO:0008006" key="6">
    <source>
        <dbReference type="Google" id="ProtNLM"/>
    </source>
</evidence>
<dbReference type="InterPro" id="IPR013805">
    <property type="entry name" value="GrpE_CC"/>
</dbReference>
<dbReference type="CDD" id="cd00446">
    <property type="entry name" value="GrpE"/>
    <property type="match status" value="1"/>
</dbReference>
<dbReference type="Gene3D" id="3.90.20.20">
    <property type="match status" value="1"/>
</dbReference>
<accession>A0A382FIS3</accession>
<comment type="similarity">
    <text evidence="1">Belongs to the GrpE family.</text>
</comment>
<evidence type="ECO:0000313" key="5">
    <source>
        <dbReference type="EMBL" id="SVB62512.1"/>
    </source>
</evidence>
<reference evidence="5" key="1">
    <citation type="submission" date="2018-05" db="EMBL/GenBank/DDBJ databases">
        <authorList>
            <person name="Lanie J.A."/>
            <person name="Ng W.-L."/>
            <person name="Kazmierczak K.M."/>
            <person name="Andrzejewski T.M."/>
            <person name="Davidsen T.M."/>
            <person name="Wayne K.J."/>
            <person name="Tettelin H."/>
            <person name="Glass J.I."/>
            <person name="Rusch D."/>
            <person name="Podicherti R."/>
            <person name="Tsui H.-C.T."/>
            <person name="Winkler M.E."/>
        </authorList>
    </citation>
    <scope>NUCLEOTIDE SEQUENCE</scope>
</reference>
<dbReference type="EMBL" id="UINC01050033">
    <property type="protein sequence ID" value="SVB62512.1"/>
    <property type="molecule type" value="Genomic_DNA"/>
</dbReference>
<dbReference type="PRINTS" id="PR00773">
    <property type="entry name" value="GRPEPROTEIN"/>
</dbReference>
<dbReference type="GO" id="GO:0051087">
    <property type="term" value="F:protein-folding chaperone binding"/>
    <property type="evidence" value="ECO:0007669"/>
    <property type="project" value="InterPro"/>
</dbReference>
<evidence type="ECO:0000256" key="3">
    <source>
        <dbReference type="SAM" id="Coils"/>
    </source>
</evidence>
<proteinExistence type="inferred from homology"/>
<protein>
    <recommendedName>
        <fullName evidence="6">Nucleotide exchange factor GrpE</fullName>
    </recommendedName>
</protein>
<dbReference type="GO" id="GO:0042803">
    <property type="term" value="F:protein homodimerization activity"/>
    <property type="evidence" value="ECO:0007669"/>
    <property type="project" value="InterPro"/>
</dbReference>
<feature type="compositionally biased region" description="Basic and acidic residues" evidence="4">
    <location>
        <begin position="1"/>
        <end position="31"/>
    </location>
</feature>
<dbReference type="PANTHER" id="PTHR21237:SF23">
    <property type="entry name" value="GRPE PROTEIN HOMOLOG, MITOCHONDRIAL"/>
    <property type="match status" value="1"/>
</dbReference>
<dbReference type="GO" id="GO:0006457">
    <property type="term" value="P:protein folding"/>
    <property type="evidence" value="ECO:0007669"/>
    <property type="project" value="InterPro"/>
</dbReference>
<evidence type="ECO:0000256" key="2">
    <source>
        <dbReference type="ARBA" id="ARBA00023186"/>
    </source>
</evidence>
<name>A0A382FIS3_9ZZZZ</name>
<dbReference type="GO" id="GO:0051082">
    <property type="term" value="F:unfolded protein binding"/>
    <property type="evidence" value="ECO:0007669"/>
    <property type="project" value="TreeGrafter"/>
</dbReference>
<dbReference type="SUPFAM" id="SSF51064">
    <property type="entry name" value="Head domain of nucleotide exchange factor GrpE"/>
    <property type="match status" value="1"/>
</dbReference>
<feature type="coiled-coil region" evidence="3">
    <location>
        <begin position="48"/>
        <end position="89"/>
    </location>
</feature>
<organism evidence="5">
    <name type="scientific">marine metagenome</name>
    <dbReference type="NCBI Taxonomy" id="408172"/>
    <lineage>
        <taxon>unclassified sequences</taxon>
        <taxon>metagenomes</taxon>
        <taxon>ecological metagenomes</taxon>
    </lineage>
</organism>
<keyword evidence="3" id="KW-0175">Coiled coil</keyword>
<dbReference type="Gene3D" id="2.30.22.10">
    <property type="entry name" value="Head domain of nucleotide exchange factor GrpE"/>
    <property type="match status" value="1"/>
</dbReference>